<dbReference type="SUPFAM" id="SSF52799">
    <property type="entry name" value="(Phosphotyrosine protein) phosphatases II"/>
    <property type="match status" value="1"/>
</dbReference>
<dbReference type="PROSITE" id="PS50055">
    <property type="entry name" value="TYR_PHOSPHATASE_PTP"/>
    <property type="match status" value="1"/>
</dbReference>
<dbReference type="PRINTS" id="PR00700">
    <property type="entry name" value="PRTYPHPHTASE"/>
</dbReference>
<accession>A0A0B2V0S2</accession>
<dbReference type="AlphaFoldDB" id="A0A0B2V0S2"/>
<feature type="region of interest" description="Disordered" evidence="1">
    <location>
        <begin position="1"/>
        <end position="22"/>
    </location>
</feature>
<sequence length="620" mass="69672">MQNPKGSVRRGKPAVDENQRRPTASILAGMRAFAEKTNTIGVDGLISMFAELQQRGPHPSQMTVAAQMRNRSKCRYVDIPCLDETRVILKPWPDAQGDFIHANWIIDELLDNKLICTQGPLDTTNGDFWRMVWQENVETIVMLCRVVEAGRVKCSQYWPRTVGETKSFCGIIVKNEAVRSSNPDVWCTDLTISHGDEKRKVTHYQWVTWPDRFVPKQLVVPFMMLSVVRSCKSTVIVHCSAGIGRTGTLVVLEILIRSLLFGREISVPEIVWSVRSQRSKSVQCEEQFLYIHYLIIQRFLNKGILPDRVVMNFCREYESYYYSKTHVVQVPLPVFVRRRIAYDQVDKRRMVTAKTQLVSQINENVTKPLYNYKVMGANEKIMTPVRTTPKTFAPIATARKVSEEYSDAEKAAVPLISKEPNEMVGRQKECVRGAKTDSDEVEKNLARAVEMIRELLASNKSPEEIQREQEKVLQTLGLANQQAKCALELRLRQTSGLPNAIPVTSPTPASPVKQSVPLPGFKTGQPLSQTASQSPITAVSASPINKPATSPMNVANIAKPSEKMAKTANSSANVNEAGGDDDDDAVVSYYFMQPEWPYSTNQTNERSPKEPQPQNKNVVS</sequence>
<keyword evidence="5" id="KW-1185">Reference proteome</keyword>
<feature type="compositionally biased region" description="Polar residues" evidence="1">
    <location>
        <begin position="525"/>
        <end position="553"/>
    </location>
</feature>
<dbReference type="InterPro" id="IPR016130">
    <property type="entry name" value="Tyr_Pase_AS"/>
</dbReference>
<feature type="region of interest" description="Disordered" evidence="1">
    <location>
        <begin position="521"/>
        <end position="620"/>
    </location>
</feature>
<dbReference type="InterPro" id="IPR003595">
    <property type="entry name" value="Tyr_Pase_cat"/>
</dbReference>
<feature type="domain" description="Tyrosine-protein phosphatase" evidence="2">
    <location>
        <begin position="45"/>
        <end position="298"/>
    </location>
</feature>
<reference evidence="4 5" key="1">
    <citation type="submission" date="2014-11" db="EMBL/GenBank/DDBJ databases">
        <title>Genetic blueprint of the zoonotic pathogen Toxocara canis.</title>
        <authorList>
            <person name="Zhu X.-Q."/>
            <person name="Korhonen P.K."/>
            <person name="Cai H."/>
            <person name="Young N.D."/>
            <person name="Nejsum P."/>
            <person name="von Samson-Himmelstjerna G."/>
            <person name="Boag P.R."/>
            <person name="Tan P."/>
            <person name="Li Q."/>
            <person name="Min J."/>
            <person name="Yang Y."/>
            <person name="Wang X."/>
            <person name="Fang X."/>
            <person name="Hall R.S."/>
            <person name="Hofmann A."/>
            <person name="Sternberg P.W."/>
            <person name="Jex A.R."/>
            <person name="Gasser R.B."/>
        </authorList>
    </citation>
    <scope>NUCLEOTIDE SEQUENCE [LARGE SCALE GENOMIC DNA]</scope>
    <source>
        <strain evidence="4">PN_DK_2014</strain>
    </source>
</reference>
<feature type="domain" description="Tyrosine specific protein phosphatases" evidence="3">
    <location>
        <begin position="235"/>
        <end position="289"/>
    </location>
</feature>
<dbReference type="CDD" id="cd00047">
    <property type="entry name" value="PTPc"/>
    <property type="match status" value="1"/>
</dbReference>
<evidence type="ECO:0000313" key="4">
    <source>
        <dbReference type="EMBL" id="KHN74987.1"/>
    </source>
</evidence>
<dbReference type="Pfam" id="PF00102">
    <property type="entry name" value="Y_phosphatase"/>
    <property type="match status" value="1"/>
</dbReference>
<organism evidence="4 5">
    <name type="scientific">Toxocara canis</name>
    <name type="common">Canine roundworm</name>
    <dbReference type="NCBI Taxonomy" id="6265"/>
    <lineage>
        <taxon>Eukaryota</taxon>
        <taxon>Metazoa</taxon>
        <taxon>Ecdysozoa</taxon>
        <taxon>Nematoda</taxon>
        <taxon>Chromadorea</taxon>
        <taxon>Rhabditida</taxon>
        <taxon>Spirurina</taxon>
        <taxon>Ascaridomorpha</taxon>
        <taxon>Ascaridoidea</taxon>
        <taxon>Toxocaridae</taxon>
        <taxon>Toxocara</taxon>
    </lineage>
</organism>
<dbReference type="InterPro" id="IPR052782">
    <property type="entry name" value="Oocyte-zygote_transition_reg"/>
</dbReference>
<dbReference type="EMBL" id="JPKZ01002802">
    <property type="protein sequence ID" value="KHN74987.1"/>
    <property type="molecule type" value="Genomic_DNA"/>
</dbReference>
<dbReference type="InterPro" id="IPR000242">
    <property type="entry name" value="PTP_cat"/>
</dbReference>
<proteinExistence type="predicted"/>
<dbReference type="Gene3D" id="3.90.190.10">
    <property type="entry name" value="Protein tyrosine phosphatase superfamily"/>
    <property type="match status" value="1"/>
</dbReference>
<dbReference type="InterPro" id="IPR029021">
    <property type="entry name" value="Prot-tyrosine_phosphatase-like"/>
</dbReference>
<dbReference type="GO" id="GO:0004725">
    <property type="term" value="F:protein tyrosine phosphatase activity"/>
    <property type="evidence" value="ECO:0007669"/>
    <property type="project" value="InterPro"/>
</dbReference>
<gene>
    <name evidence="4" type="primary">Ptprs</name>
    <name evidence="4" type="ORF">Tcan_17428</name>
</gene>
<dbReference type="PROSITE" id="PS00383">
    <property type="entry name" value="TYR_PHOSPHATASE_1"/>
    <property type="match status" value="1"/>
</dbReference>
<evidence type="ECO:0000259" key="3">
    <source>
        <dbReference type="PROSITE" id="PS50056"/>
    </source>
</evidence>
<evidence type="ECO:0000259" key="2">
    <source>
        <dbReference type="PROSITE" id="PS50055"/>
    </source>
</evidence>
<dbReference type="SMART" id="SM00194">
    <property type="entry name" value="PTPc"/>
    <property type="match status" value="1"/>
</dbReference>
<evidence type="ECO:0000256" key="1">
    <source>
        <dbReference type="SAM" id="MobiDB-lite"/>
    </source>
</evidence>
<dbReference type="Proteomes" id="UP000031036">
    <property type="component" value="Unassembled WGS sequence"/>
</dbReference>
<dbReference type="SMART" id="SM00404">
    <property type="entry name" value="PTPc_motif"/>
    <property type="match status" value="1"/>
</dbReference>
<name>A0A0B2V0S2_TOXCA</name>
<dbReference type="PANTHER" id="PTHR46163">
    <property type="entry name" value="TYROSINE-PROTEIN PHOSPHATASE-RELATED"/>
    <property type="match status" value="1"/>
</dbReference>
<evidence type="ECO:0000313" key="5">
    <source>
        <dbReference type="Proteomes" id="UP000031036"/>
    </source>
</evidence>
<keyword evidence="4" id="KW-0675">Receptor</keyword>
<dbReference type="PROSITE" id="PS50056">
    <property type="entry name" value="TYR_PHOSPHATASE_2"/>
    <property type="match status" value="1"/>
</dbReference>
<comment type="caution">
    <text evidence="4">The sequence shown here is derived from an EMBL/GenBank/DDBJ whole genome shotgun (WGS) entry which is preliminary data.</text>
</comment>
<dbReference type="OrthoDB" id="5868573at2759"/>
<protein>
    <submittedName>
        <fullName evidence="4">Receptor-type tyrosine-protein phosphatase S</fullName>
    </submittedName>
</protein>
<dbReference type="InterPro" id="IPR000387">
    <property type="entry name" value="Tyr_Pase_dom"/>
</dbReference>
<dbReference type="STRING" id="6265.A0A0B2V0S2"/>